<dbReference type="GO" id="GO:0036376">
    <property type="term" value="P:sodium ion export across plasma membrane"/>
    <property type="evidence" value="ECO:0007669"/>
    <property type="project" value="InterPro"/>
</dbReference>
<feature type="domain" description="Cation/H+ exchanger transmembrane" evidence="12">
    <location>
        <begin position="3"/>
        <end position="128"/>
    </location>
</feature>
<keyword evidence="6 11" id="KW-1133">Transmembrane helix</keyword>
<evidence type="ECO:0000256" key="10">
    <source>
        <dbReference type="ARBA" id="ARBA00023201"/>
    </source>
</evidence>
<evidence type="ECO:0000256" key="7">
    <source>
        <dbReference type="ARBA" id="ARBA00023053"/>
    </source>
</evidence>
<dbReference type="Proteomes" id="UP001221757">
    <property type="component" value="Unassembled WGS sequence"/>
</dbReference>
<evidence type="ECO:0000256" key="9">
    <source>
        <dbReference type="ARBA" id="ARBA00023136"/>
    </source>
</evidence>
<comment type="caution">
    <text evidence="13">The sequence shown here is derived from an EMBL/GenBank/DDBJ whole genome shotgun (WGS) entry which is preliminary data.</text>
</comment>
<organism evidence="13 14">
    <name type="scientific">Mycena rosella</name>
    <name type="common">Pink bonnet</name>
    <name type="synonym">Agaricus rosellus</name>
    <dbReference type="NCBI Taxonomy" id="1033263"/>
    <lineage>
        <taxon>Eukaryota</taxon>
        <taxon>Fungi</taxon>
        <taxon>Dikarya</taxon>
        <taxon>Basidiomycota</taxon>
        <taxon>Agaricomycotina</taxon>
        <taxon>Agaricomycetes</taxon>
        <taxon>Agaricomycetidae</taxon>
        <taxon>Agaricales</taxon>
        <taxon>Marasmiineae</taxon>
        <taxon>Mycenaceae</taxon>
        <taxon>Mycena</taxon>
    </lineage>
</organism>
<protein>
    <recommendedName>
        <fullName evidence="12">Cation/H+ exchanger transmembrane domain-containing protein</fullName>
    </recommendedName>
</protein>
<dbReference type="GO" id="GO:0120029">
    <property type="term" value="P:proton export across plasma membrane"/>
    <property type="evidence" value="ECO:0007669"/>
    <property type="project" value="InterPro"/>
</dbReference>
<proteinExistence type="inferred from homology"/>
<dbReference type="AlphaFoldDB" id="A0AAD7GIE6"/>
<dbReference type="Pfam" id="PF00999">
    <property type="entry name" value="Na_H_Exchanger"/>
    <property type="match status" value="1"/>
</dbReference>
<keyword evidence="4" id="KW-0050">Antiport</keyword>
<dbReference type="InterPro" id="IPR004712">
    <property type="entry name" value="Na+/H+_antiporter_fungi"/>
</dbReference>
<evidence type="ECO:0000256" key="2">
    <source>
        <dbReference type="ARBA" id="ARBA00005248"/>
    </source>
</evidence>
<dbReference type="GO" id="GO:0042391">
    <property type="term" value="P:regulation of membrane potential"/>
    <property type="evidence" value="ECO:0007669"/>
    <property type="project" value="InterPro"/>
</dbReference>
<gene>
    <name evidence="13" type="ORF">B0H17DRAFT_859490</name>
</gene>
<evidence type="ECO:0000256" key="4">
    <source>
        <dbReference type="ARBA" id="ARBA00022449"/>
    </source>
</evidence>
<dbReference type="GO" id="GO:0015385">
    <property type="term" value="F:sodium:proton antiporter activity"/>
    <property type="evidence" value="ECO:0007669"/>
    <property type="project" value="InterPro"/>
</dbReference>
<evidence type="ECO:0000313" key="14">
    <source>
        <dbReference type="Proteomes" id="UP001221757"/>
    </source>
</evidence>
<evidence type="ECO:0000256" key="5">
    <source>
        <dbReference type="ARBA" id="ARBA00022692"/>
    </source>
</evidence>
<accession>A0AAD7GIE6</accession>
<reference evidence="13" key="1">
    <citation type="submission" date="2023-03" db="EMBL/GenBank/DDBJ databases">
        <title>Massive genome expansion in bonnet fungi (Mycena s.s.) driven by repeated elements and novel gene families across ecological guilds.</title>
        <authorList>
            <consortium name="Lawrence Berkeley National Laboratory"/>
            <person name="Harder C.B."/>
            <person name="Miyauchi S."/>
            <person name="Viragh M."/>
            <person name="Kuo A."/>
            <person name="Thoen E."/>
            <person name="Andreopoulos B."/>
            <person name="Lu D."/>
            <person name="Skrede I."/>
            <person name="Drula E."/>
            <person name="Henrissat B."/>
            <person name="Morin E."/>
            <person name="Kohler A."/>
            <person name="Barry K."/>
            <person name="LaButti K."/>
            <person name="Morin E."/>
            <person name="Salamov A."/>
            <person name="Lipzen A."/>
            <person name="Mereny Z."/>
            <person name="Hegedus B."/>
            <person name="Baldrian P."/>
            <person name="Stursova M."/>
            <person name="Weitz H."/>
            <person name="Taylor A."/>
            <person name="Grigoriev I.V."/>
            <person name="Nagy L.G."/>
            <person name="Martin F."/>
            <person name="Kauserud H."/>
        </authorList>
    </citation>
    <scope>NUCLEOTIDE SEQUENCE</scope>
    <source>
        <strain evidence="13">CBHHK067</strain>
    </source>
</reference>
<feature type="non-terminal residue" evidence="13">
    <location>
        <position position="156"/>
    </location>
</feature>
<keyword evidence="7" id="KW-0915">Sodium</keyword>
<evidence type="ECO:0000256" key="1">
    <source>
        <dbReference type="ARBA" id="ARBA00004141"/>
    </source>
</evidence>
<dbReference type="EMBL" id="JARKIE010000035">
    <property type="protein sequence ID" value="KAJ7696300.1"/>
    <property type="molecule type" value="Genomic_DNA"/>
</dbReference>
<evidence type="ECO:0000313" key="13">
    <source>
        <dbReference type="EMBL" id="KAJ7696300.1"/>
    </source>
</evidence>
<feature type="transmembrane region" description="Helical" evidence="11">
    <location>
        <begin position="25"/>
        <end position="46"/>
    </location>
</feature>
<dbReference type="InterPro" id="IPR006153">
    <property type="entry name" value="Cation/H_exchanger_TM"/>
</dbReference>
<evidence type="ECO:0000256" key="11">
    <source>
        <dbReference type="SAM" id="Phobius"/>
    </source>
</evidence>
<keyword evidence="9 11" id="KW-0472">Membrane</keyword>
<dbReference type="PANTHER" id="PTHR31382">
    <property type="entry name" value="NA(+)/H(+) ANTIPORTER"/>
    <property type="match status" value="1"/>
</dbReference>
<name>A0AAD7GIE6_MYCRO</name>
<feature type="non-terminal residue" evidence="13">
    <location>
        <position position="1"/>
    </location>
</feature>
<evidence type="ECO:0000256" key="6">
    <source>
        <dbReference type="ARBA" id="ARBA00022989"/>
    </source>
</evidence>
<feature type="transmembrane region" description="Helical" evidence="11">
    <location>
        <begin position="67"/>
        <end position="87"/>
    </location>
</feature>
<dbReference type="GO" id="GO:0030007">
    <property type="term" value="P:intracellular potassium ion homeostasis"/>
    <property type="evidence" value="ECO:0007669"/>
    <property type="project" value="TreeGrafter"/>
</dbReference>
<comment type="subcellular location">
    <subcellularLocation>
        <location evidence="1">Membrane</location>
        <topology evidence="1">Multi-pass membrane protein</topology>
    </subcellularLocation>
</comment>
<keyword evidence="5 11" id="KW-0812">Transmembrane</keyword>
<keyword evidence="10" id="KW-0739">Sodium transport</keyword>
<dbReference type="GO" id="GO:0005886">
    <property type="term" value="C:plasma membrane"/>
    <property type="evidence" value="ECO:0007669"/>
    <property type="project" value="InterPro"/>
</dbReference>
<keyword evidence="14" id="KW-1185">Reference proteome</keyword>
<feature type="transmembrane region" description="Helical" evidence="11">
    <location>
        <begin position="107"/>
        <end position="128"/>
    </location>
</feature>
<evidence type="ECO:0000256" key="3">
    <source>
        <dbReference type="ARBA" id="ARBA00022448"/>
    </source>
</evidence>
<evidence type="ECO:0000259" key="12">
    <source>
        <dbReference type="Pfam" id="PF00999"/>
    </source>
</evidence>
<comment type="similarity">
    <text evidence="2">Belongs to the fungal Na(+)/H(+) exchanger family.</text>
</comment>
<keyword evidence="8" id="KW-0406">Ion transport</keyword>
<sequence>IDLLFNVAAFVYVGTWMPFASFEDAAGTTLRVWRLVVLALCVLTLRRRPIMIALYRWIPDIKTFREAVFSRHFGPIGVGAVFISTLATQVLQDSPLSQEGAGGDPQVALLARTIQPICAFMVLCSIAVSRTWSRHTTTTTYAVPPDWMDNVRHAGR</sequence>
<dbReference type="PANTHER" id="PTHR31382:SF4">
    <property type="entry name" value="NA(+)_H(+) ANTIPORTER"/>
    <property type="match status" value="1"/>
</dbReference>
<evidence type="ECO:0000256" key="8">
    <source>
        <dbReference type="ARBA" id="ARBA00023065"/>
    </source>
</evidence>
<keyword evidence="3" id="KW-0813">Transport</keyword>